<dbReference type="Pfam" id="PF01359">
    <property type="entry name" value="Transposase_1"/>
    <property type="match status" value="1"/>
</dbReference>
<accession>A0A4Y2KDH9</accession>
<dbReference type="InterPro" id="IPR036397">
    <property type="entry name" value="RNaseH_sf"/>
</dbReference>
<dbReference type="AlphaFoldDB" id="A0A4Y2KDH9"/>
<evidence type="ECO:0008006" key="3">
    <source>
        <dbReference type="Google" id="ProtNLM"/>
    </source>
</evidence>
<gene>
    <name evidence="1" type="ORF">AVEN_134710_1</name>
</gene>
<proteinExistence type="predicted"/>
<dbReference type="InterPro" id="IPR052709">
    <property type="entry name" value="Transposase-MT_Hybrid"/>
</dbReference>
<sequence length="121" mass="14402">MADENSQFVKTIVTGDETWCLQYDSETKRQSRKWCGPNSPKRKRFHFEKSMVKTLLITFFDFQGIIHQEFLPAGQTVNGEFYCEVLKRPLARIRRVRPHLKQPVFWFLLHGHIPLRLYSGF</sequence>
<dbReference type="Gene3D" id="3.30.420.10">
    <property type="entry name" value="Ribonuclease H-like superfamily/Ribonuclease H"/>
    <property type="match status" value="1"/>
</dbReference>
<name>A0A4Y2KDH9_ARAVE</name>
<protein>
    <recommendedName>
        <fullName evidence="3">Mariner Mos1 transposase</fullName>
    </recommendedName>
</protein>
<organism evidence="1 2">
    <name type="scientific">Araneus ventricosus</name>
    <name type="common">Orbweaver spider</name>
    <name type="synonym">Epeira ventricosa</name>
    <dbReference type="NCBI Taxonomy" id="182803"/>
    <lineage>
        <taxon>Eukaryota</taxon>
        <taxon>Metazoa</taxon>
        <taxon>Ecdysozoa</taxon>
        <taxon>Arthropoda</taxon>
        <taxon>Chelicerata</taxon>
        <taxon>Arachnida</taxon>
        <taxon>Araneae</taxon>
        <taxon>Araneomorphae</taxon>
        <taxon>Entelegynae</taxon>
        <taxon>Araneoidea</taxon>
        <taxon>Araneidae</taxon>
        <taxon>Araneus</taxon>
    </lineage>
</organism>
<dbReference type="OrthoDB" id="6433552at2759"/>
<evidence type="ECO:0000313" key="2">
    <source>
        <dbReference type="Proteomes" id="UP000499080"/>
    </source>
</evidence>
<dbReference type="EMBL" id="BGPR01004509">
    <property type="protein sequence ID" value="GBN00325.1"/>
    <property type="molecule type" value="Genomic_DNA"/>
</dbReference>
<comment type="caution">
    <text evidence="1">The sequence shown here is derived from an EMBL/GenBank/DDBJ whole genome shotgun (WGS) entry which is preliminary data.</text>
</comment>
<reference evidence="1 2" key="1">
    <citation type="journal article" date="2019" name="Sci. Rep.">
        <title>Orb-weaving spider Araneus ventricosus genome elucidates the spidroin gene catalogue.</title>
        <authorList>
            <person name="Kono N."/>
            <person name="Nakamura H."/>
            <person name="Ohtoshi R."/>
            <person name="Moran D.A.P."/>
            <person name="Shinohara A."/>
            <person name="Yoshida Y."/>
            <person name="Fujiwara M."/>
            <person name="Mori M."/>
            <person name="Tomita M."/>
            <person name="Arakawa K."/>
        </authorList>
    </citation>
    <scope>NUCLEOTIDE SEQUENCE [LARGE SCALE GENOMIC DNA]</scope>
</reference>
<dbReference type="PANTHER" id="PTHR46060">
    <property type="entry name" value="MARINER MOS1 TRANSPOSASE-LIKE PROTEIN"/>
    <property type="match status" value="1"/>
</dbReference>
<dbReference type="Proteomes" id="UP000499080">
    <property type="component" value="Unassembled WGS sequence"/>
</dbReference>
<dbReference type="GO" id="GO:0003676">
    <property type="term" value="F:nucleic acid binding"/>
    <property type="evidence" value="ECO:0007669"/>
    <property type="project" value="InterPro"/>
</dbReference>
<evidence type="ECO:0000313" key="1">
    <source>
        <dbReference type="EMBL" id="GBN00325.1"/>
    </source>
</evidence>
<dbReference type="InterPro" id="IPR001888">
    <property type="entry name" value="Transposase_1"/>
</dbReference>
<dbReference type="PANTHER" id="PTHR46060:SF1">
    <property type="entry name" value="MARINER MOS1 TRANSPOSASE-LIKE PROTEIN"/>
    <property type="match status" value="1"/>
</dbReference>
<keyword evidence="2" id="KW-1185">Reference proteome</keyword>